<dbReference type="EMBL" id="PDBW01000001">
    <property type="protein sequence ID" value="PFH03800.1"/>
    <property type="molecule type" value="Genomic_DNA"/>
</dbReference>
<comment type="caution">
    <text evidence="1">The sequence shown here is derived from an EMBL/GenBank/DDBJ whole genome shotgun (WGS) entry which is preliminary data.</text>
</comment>
<organism evidence="1 2">
    <name type="scientific">Acetivibrio thermocellus AD2</name>
    <dbReference type="NCBI Taxonomy" id="1138384"/>
    <lineage>
        <taxon>Bacteria</taxon>
        <taxon>Bacillati</taxon>
        <taxon>Bacillota</taxon>
        <taxon>Clostridia</taxon>
        <taxon>Eubacteriales</taxon>
        <taxon>Oscillospiraceae</taxon>
        <taxon>Acetivibrio</taxon>
    </lineage>
</organism>
<proteinExistence type="predicted"/>
<sequence length="36" mass="4300">MKLNTFLKKIIKKIIKENKVISLYVNKDYSKMEGLK</sequence>
<evidence type="ECO:0000313" key="1">
    <source>
        <dbReference type="EMBL" id="PFH03800.1"/>
    </source>
</evidence>
<reference evidence="1 2" key="1">
    <citation type="submission" date="2017-09" db="EMBL/GenBank/DDBJ databases">
        <title>Evaluation of Pacific Biosciences Sequencing Technology to Finishing C. thermocellum Genome Sequences.</title>
        <authorList>
            <person name="Brown S."/>
        </authorList>
    </citation>
    <scope>NUCLEOTIDE SEQUENCE [LARGE SCALE GENOMIC DNA]</scope>
    <source>
        <strain evidence="1 2">AD2</strain>
    </source>
</reference>
<gene>
    <name evidence="1" type="ORF">M972_112614</name>
</gene>
<dbReference type="Proteomes" id="UP000223596">
    <property type="component" value="Unassembled WGS sequence"/>
</dbReference>
<protein>
    <submittedName>
        <fullName evidence="1">Uncharacterized protein</fullName>
    </submittedName>
</protein>
<name>A0AB36TJW6_ACETH</name>
<dbReference type="AlphaFoldDB" id="A0AB36TJW6"/>
<accession>A0AB36TJW6</accession>
<evidence type="ECO:0000313" key="2">
    <source>
        <dbReference type="Proteomes" id="UP000223596"/>
    </source>
</evidence>